<dbReference type="Proteomes" id="UP000027195">
    <property type="component" value="Unassembled WGS sequence"/>
</dbReference>
<dbReference type="HOGENOM" id="CLU_1916746_0_0_1"/>
<gene>
    <name evidence="1" type="ORF">BOTBODRAFT_443953</name>
</gene>
<organism evidence="1 2">
    <name type="scientific">Botryobasidium botryosum (strain FD-172 SS1)</name>
    <dbReference type="NCBI Taxonomy" id="930990"/>
    <lineage>
        <taxon>Eukaryota</taxon>
        <taxon>Fungi</taxon>
        <taxon>Dikarya</taxon>
        <taxon>Basidiomycota</taxon>
        <taxon>Agaricomycotina</taxon>
        <taxon>Agaricomycetes</taxon>
        <taxon>Cantharellales</taxon>
        <taxon>Botryobasidiaceae</taxon>
        <taxon>Botryobasidium</taxon>
    </lineage>
</organism>
<sequence length="132" mass="14314">MHVSILRNGNVRCEETLLGGCAILTSFACPTQSLCPPTSASSPANIEATQTGGPLFPLKLVSHAAVTTSSTHVRQWLVDDEDVPKYFRCVATGSLALHHEARHRPAFRSLLSAPFILYIDDAEEPAVNKMNK</sequence>
<evidence type="ECO:0000313" key="2">
    <source>
        <dbReference type="Proteomes" id="UP000027195"/>
    </source>
</evidence>
<name>A0A067MV29_BOTB1</name>
<keyword evidence="2" id="KW-1185">Reference proteome</keyword>
<protein>
    <submittedName>
        <fullName evidence="1">Uncharacterized protein</fullName>
    </submittedName>
</protein>
<proteinExistence type="predicted"/>
<accession>A0A067MV29</accession>
<reference evidence="2" key="1">
    <citation type="journal article" date="2014" name="Proc. Natl. Acad. Sci. U.S.A.">
        <title>Extensive sampling of basidiomycete genomes demonstrates inadequacy of the white-rot/brown-rot paradigm for wood decay fungi.</title>
        <authorList>
            <person name="Riley R."/>
            <person name="Salamov A.A."/>
            <person name="Brown D.W."/>
            <person name="Nagy L.G."/>
            <person name="Floudas D."/>
            <person name="Held B.W."/>
            <person name="Levasseur A."/>
            <person name="Lombard V."/>
            <person name="Morin E."/>
            <person name="Otillar R."/>
            <person name="Lindquist E.A."/>
            <person name="Sun H."/>
            <person name="LaButti K.M."/>
            <person name="Schmutz J."/>
            <person name="Jabbour D."/>
            <person name="Luo H."/>
            <person name="Baker S.E."/>
            <person name="Pisabarro A.G."/>
            <person name="Walton J.D."/>
            <person name="Blanchette R.A."/>
            <person name="Henrissat B."/>
            <person name="Martin F."/>
            <person name="Cullen D."/>
            <person name="Hibbett D.S."/>
            <person name="Grigoriev I.V."/>
        </authorList>
    </citation>
    <scope>NUCLEOTIDE SEQUENCE [LARGE SCALE GENOMIC DNA]</scope>
    <source>
        <strain evidence="2">FD-172 SS1</strain>
    </source>
</reference>
<dbReference type="PROSITE" id="PS51257">
    <property type="entry name" value="PROKAR_LIPOPROTEIN"/>
    <property type="match status" value="1"/>
</dbReference>
<dbReference type="AlphaFoldDB" id="A0A067MV29"/>
<evidence type="ECO:0000313" key="1">
    <source>
        <dbReference type="EMBL" id="KDQ19608.1"/>
    </source>
</evidence>
<dbReference type="InParanoid" id="A0A067MV29"/>
<dbReference type="EMBL" id="KL198019">
    <property type="protein sequence ID" value="KDQ19608.1"/>
    <property type="molecule type" value="Genomic_DNA"/>
</dbReference>